<dbReference type="OrthoDB" id="4151708at2759"/>
<protein>
    <submittedName>
        <fullName evidence="2">Uncharacterized protein</fullName>
    </submittedName>
</protein>
<dbReference type="EMBL" id="AMGY01000003">
    <property type="protein sequence ID" value="EXJ86409.1"/>
    <property type="molecule type" value="Genomic_DNA"/>
</dbReference>
<feature type="region of interest" description="Disordered" evidence="1">
    <location>
        <begin position="1"/>
        <end position="100"/>
    </location>
</feature>
<sequence length="200" mass="21934">MTATTEPSATRKRSKSQSNLERPAARGIIAKSIPMSKTSQSAELDEYTESMRHFLATLEQSNANQTHAGRCRNRSGTQSHSSGSDSNSGSSSGREKSPEFQWMDLASLRRKHDSTNFEDGLIGNGSCVTKGPARLSGRHHHHRHCISKDTARHHHHRECRTADPTGKAHLSKKHAAHAAKTKASSQARAISCPSSEKNYE</sequence>
<keyword evidence="3" id="KW-1185">Reference proteome</keyword>
<gene>
    <name evidence="2" type="ORF">A1O3_03360</name>
</gene>
<name>W9YVW1_9EURO</name>
<dbReference type="HOGENOM" id="CLU_1488865_0_0_1"/>
<dbReference type="AlphaFoldDB" id="W9YVW1"/>
<accession>W9YVW1</accession>
<dbReference type="RefSeq" id="XP_007731688.1">
    <property type="nucleotide sequence ID" value="XM_007733498.1"/>
</dbReference>
<feature type="compositionally biased region" description="Polar residues" evidence="1">
    <location>
        <begin position="58"/>
        <end position="67"/>
    </location>
</feature>
<evidence type="ECO:0000313" key="3">
    <source>
        <dbReference type="Proteomes" id="UP000019478"/>
    </source>
</evidence>
<feature type="region of interest" description="Disordered" evidence="1">
    <location>
        <begin position="132"/>
        <end position="200"/>
    </location>
</feature>
<feature type="compositionally biased region" description="Basic residues" evidence="1">
    <location>
        <begin position="169"/>
        <end position="180"/>
    </location>
</feature>
<comment type="caution">
    <text evidence="2">The sequence shown here is derived from an EMBL/GenBank/DDBJ whole genome shotgun (WGS) entry which is preliminary data.</text>
</comment>
<reference evidence="2 3" key="1">
    <citation type="submission" date="2013-03" db="EMBL/GenBank/DDBJ databases">
        <title>The Genome Sequence of Capronia epimyces CBS 606.96.</title>
        <authorList>
            <consortium name="The Broad Institute Genomics Platform"/>
            <person name="Cuomo C."/>
            <person name="de Hoog S."/>
            <person name="Gorbushina A."/>
            <person name="Walker B."/>
            <person name="Young S.K."/>
            <person name="Zeng Q."/>
            <person name="Gargeya S."/>
            <person name="Fitzgerald M."/>
            <person name="Haas B."/>
            <person name="Abouelleil A."/>
            <person name="Allen A.W."/>
            <person name="Alvarado L."/>
            <person name="Arachchi H.M."/>
            <person name="Berlin A.M."/>
            <person name="Chapman S.B."/>
            <person name="Gainer-Dewar J."/>
            <person name="Goldberg J."/>
            <person name="Griggs A."/>
            <person name="Gujja S."/>
            <person name="Hansen M."/>
            <person name="Howarth C."/>
            <person name="Imamovic A."/>
            <person name="Ireland A."/>
            <person name="Larimer J."/>
            <person name="McCowan C."/>
            <person name="Murphy C."/>
            <person name="Pearson M."/>
            <person name="Poon T.W."/>
            <person name="Priest M."/>
            <person name="Roberts A."/>
            <person name="Saif S."/>
            <person name="Shea T."/>
            <person name="Sisk P."/>
            <person name="Sykes S."/>
            <person name="Wortman J."/>
            <person name="Nusbaum C."/>
            <person name="Birren B."/>
        </authorList>
    </citation>
    <scope>NUCLEOTIDE SEQUENCE [LARGE SCALE GENOMIC DNA]</scope>
    <source>
        <strain evidence="2 3">CBS 606.96</strain>
    </source>
</reference>
<evidence type="ECO:0000256" key="1">
    <source>
        <dbReference type="SAM" id="MobiDB-lite"/>
    </source>
</evidence>
<feature type="compositionally biased region" description="Basic residues" evidence="1">
    <location>
        <begin position="136"/>
        <end position="158"/>
    </location>
</feature>
<feature type="compositionally biased region" description="Low complexity" evidence="1">
    <location>
        <begin position="75"/>
        <end position="92"/>
    </location>
</feature>
<organism evidence="2 3">
    <name type="scientific">Capronia epimyces CBS 606.96</name>
    <dbReference type="NCBI Taxonomy" id="1182542"/>
    <lineage>
        <taxon>Eukaryota</taxon>
        <taxon>Fungi</taxon>
        <taxon>Dikarya</taxon>
        <taxon>Ascomycota</taxon>
        <taxon>Pezizomycotina</taxon>
        <taxon>Eurotiomycetes</taxon>
        <taxon>Chaetothyriomycetidae</taxon>
        <taxon>Chaetothyriales</taxon>
        <taxon>Herpotrichiellaceae</taxon>
        <taxon>Capronia</taxon>
    </lineage>
</organism>
<dbReference type="Proteomes" id="UP000019478">
    <property type="component" value="Unassembled WGS sequence"/>
</dbReference>
<dbReference type="GeneID" id="19167488"/>
<evidence type="ECO:0000313" key="2">
    <source>
        <dbReference type="EMBL" id="EXJ86409.1"/>
    </source>
</evidence>
<proteinExistence type="predicted"/>